<accession>A0ABD2BX05</accession>
<protein>
    <submittedName>
        <fullName evidence="1">Uncharacterized protein</fullName>
    </submittedName>
</protein>
<comment type="caution">
    <text evidence="1">The sequence shown here is derived from an EMBL/GenBank/DDBJ whole genome shotgun (WGS) entry which is preliminary data.</text>
</comment>
<reference evidence="1 3" key="1">
    <citation type="journal article" date="2024" name="Ann. Entomol. Soc. Am.">
        <title>Genomic analyses of the southern and eastern yellowjacket wasps (Hymenoptera: Vespidae) reveal evolutionary signatures of social life.</title>
        <authorList>
            <person name="Catto M.A."/>
            <person name="Caine P.B."/>
            <person name="Orr S.E."/>
            <person name="Hunt B.G."/>
            <person name="Goodisman M.A.D."/>
        </authorList>
    </citation>
    <scope>NUCLEOTIDE SEQUENCE [LARGE SCALE GENOMIC DNA]</scope>
    <source>
        <strain evidence="1">232</strain>
        <tissue evidence="1">Head and thorax</tissue>
    </source>
</reference>
<dbReference type="EMBL" id="JAYRBN010000056">
    <property type="protein sequence ID" value="KAL2742653.1"/>
    <property type="molecule type" value="Genomic_DNA"/>
</dbReference>
<dbReference type="EMBL" id="JAYRBN010000066">
    <property type="protein sequence ID" value="KAL2736788.1"/>
    <property type="molecule type" value="Genomic_DNA"/>
</dbReference>
<keyword evidence="3" id="KW-1185">Reference proteome</keyword>
<proteinExistence type="predicted"/>
<sequence>MCAAKSGSYSDYCIAWYRQICVLTSEPPIDLQLHKRFINGNFTVEEKQAPCIGIGTRNMNNKSRCEKSEEEIRVSEKGT</sequence>
<evidence type="ECO:0000313" key="2">
    <source>
        <dbReference type="EMBL" id="KAL2742653.1"/>
    </source>
</evidence>
<dbReference type="Proteomes" id="UP001607303">
    <property type="component" value="Unassembled WGS sequence"/>
</dbReference>
<evidence type="ECO:0000313" key="1">
    <source>
        <dbReference type="EMBL" id="KAL2736788.1"/>
    </source>
</evidence>
<gene>
    <name evidence="2" type="ORF">V1477_008142</name>
    <name evidence="1" type="ORF">V1477_013297</name>
</gene>
<dbReference type="AlphaFoldDB" id="A0ABD2BX05"/>
<name>A0ABD2BX05_VESMC</name>
<evidence type="ECO:0000313" key="3">
    <source>
        <dbReference type="Proteomes" id="UP001607303"/>
    </source>
</evidence>
<organism evidence="1 3">
    <name type="scientific">Vespula maculifrons</name>
    <name type="common">Eastern yellow jacket</name>
    <name type="synonym">Wasp</name>
    <dbReference type="NCBI Taxonomy" id="7453"/>
    <lineage>
        <taxon>Eukaryota</taxon>
        <taxon>Metazoa</taxon>
        <taxon>Ecdysozoa</taxon>
        <taxon>Arthropoda</taxon>
        <taxon>Hexapoda</taxon>
        <taxon>Insecta</taxon>
        <taxon>Pterygota</taxon>
        <taxon>Neoptera</taxon>
        <taxon>Endopterygota</taxon>
        <taxon>Hymenoptera</taxon>
        <taxon>Apocrita</taxon>
        <taxon>Aculeata</taxon>
        <taxon>Vespoidea</taxon>
        <taxon>Vespidae</taxon>
        <taxon>Vespinae</taxon>
        <taxon>Vespula</taxon>
    </lineage>
</organism>